<sequence length="150" mass="17067">MSLYPFLVRVKIKLKGHHKRITGLAFSDVLNVLVSSGADSQLCIWSTDGWEKQTTRQLQIPAGRAAAPLADTRVQFHQDQTHLIAVHETQIAIYEAPKLECLKQILELYMPRHPSAFLDIMGKESKITKEDVIGLLKEMQENGQRIFWNS</sequence>
<dbReference type="PANTHER" id="PTHR44083:SF35">
    <property type="entry name" value="TOPLESS-RELATED PROTEIN 4-LIKE ISOFORM X1"/>
    <property type="match status" value="1"/>
</dbReference>
<dbReference type="Pfam" id="PF00400">
    <property type="entry name" value="WD40"/>
    <property type="match status" value="1"/>
</dbReference>
<dbReference type="InterPro" id="IPR001680">
    <property type="entry name" value="WD40_rpt"/>
</dbReference>
<feature type="repeat" description="WD" evidence="1">
    <location>
        <begin position="14"/>
        <end position="55"/>
    </location>
</feature>
<reference evidence="2" key="2">
    <citation type="submission" date="2023-05" db="EMBL/GenBank/DDBJ databases">
        <authorList>
            <person name="Schelkunov M.I."/>
        </authorList>
    </citation>
    <scope>NUCLEOTIDE SEQUENCE</scope>
    <source>
        <strain evidence="2">Hsosn_3</strain>
        <tissue evidence="2">Leaf</tissue>
    </source>
</reference>
<dbReference type="InterPro" id="IPR015943">
    <property type="entry name" value="WD40/YVTN_repeat-like_dom_sf"/>
</dbReference>
<evidence type="ECO:0000256" key="1">
    <source>
        <dbReference type="PROSITE-ProRule" id="PRU00221"/>
    </source>
</evidence>
<gene>
    <name evidence="2" type="ORF">POM88_014057</name>
</gene>
<dbReference type="InterPro" id="IPR027728">
    <property type="entry name" value="Topless_fam"/>
</dbReference>
<dbReference type="EMBL" id="JAUIZM010000003">
    <property type="protein sequence ID" value="KAK1395001.1"/>
    <property type="molecule type" value="Genomic_DNA"/>
</dbReference>
<reference evidence="2" key="1">
    <citation type="submission" date="2023-02" db="EMBL/GenBank/DDBJ databases">
        <title>Genome of toxic invasive species Heracleum sosnowskyi carries increased number of genes despite the absence of recent whole-genome duplications.</title>
        <authorList>
            <person name="Schelkunov M."/>
            <person name="Shtratnikova V."/>
            <person name="Makarenko M."/>
            <person name="Klepikova A."/>
            <person name="Omelchenko D."/>
            <person name="Novikova G."/>
            <person name="Obukhova E."/>
            <person name="Bogdanov V."/>
            <person name="Penin A."/>
            <person name="Logacheva M."/>
        </authorList>
    </citation>
    <scope>NUCLEOTIDE SEQUENCE</scope>
    <source>
        <strain evidence="2">Hsosn_3</strain>
        <tissue evidence="2">Leaf</tissue>
    </source>
</reference>
<protein>
    <submittedName>
        <fullName evidence="2">Uncharacterized protein</fullName>
    </submittedName>
</protein>
<name>A0AAD8J0D6_9APIA</name>
<dbReference type="PANTHER" id="PTHR44083">
    <property type="entry name" value="TOPLESS-RELATED PROTEIN 1-RELATED"/>
    <property type="match status" value="1"/>
</dbReference>
<dbReference type="GO" id="GO:0006355">
    <property type="term" value="P:regulation of DNA-templated transcription"/>
    <property type="evidence" value="ECO:0007669"/>
    <property type="project" value="InterPro"/>
</dbReference>
<comment type="caution">
    <text evidence="2">The sequence shown here is derived from an EMBL/GenBank/DDBJ whole genome shotgun (WGS) entry which is preliminary data.</text>
</comment>
<proteinExistence type="predicted"/>
<accession>A0AAD8J0D6</accession>
<keyword evidence="1" id="KW-0853">WD repeat</keyword>
<evidence type="ECO:0000313" key="3">
    <source>
        <dbReference type="Proteomes" id="UP001237642"/>
    </source>
</evidence>
<dbReference type="Proteomes" id="UP001237642">
    <property type="component" value="Unassembled WGS sequence"/>
</dbReference>
<dbReference type="PROSITE" id="PS50082">
    <property type="entry name" value="WD_REPEATS_2"/>
    <property type="match status" value="1"/>
</dbReference>
<dbReference type="Gene3D" id="2.130.10.10">
    <property type="entry name" value="YVTN repeat-like/Quinoprotein amine dehydrogenase"/>
    <property type="match status" value="1"/>
</dbReference>
<dbReference type="SMART" id="SM00320">
    <property type="entry name" value="WD40"/>
    <property type="match status" value="1"/>
</dbReference>
<organism evidence="2 3">
    <name type="scientific">Heracleum sosnowskyi</name>
    <dbReference type="NCBI Taxonomy" id="360622"/>
    <lineage>
        <taxon>Eukaryota</taxon>
        <taxon>Viridiplantae</taxon>
        <taxon>Streptophyta</taxon>
        <taxon>Embryophyta</taxon>
        <taxon>Tracheophyta</taxon>
        <taxon>Spermatophyta</taxon>
        <taxon>Magnoliopsida</taxon>
        <taxon>eudicotyledons</taxon>
        <taxon>Gunneridae</taxon>
        <taxon>Pentapetalae</taxon>
        <taxon>asterids</taxon>
        <taxon>campanulids</taxon>
        <taxon>Apiales</taxon>
        <taxon>Apiaceae</taxon>
        <taxon>Apioideae</taxon>
        <taxon>apioid superclade</taxon>
        <taxon>Tordylieae</taxon>
        <taxon>Tordyliinae</taxon>
        <taxon>Heracleum</taxon>
    </lineage>
</organism>
<evidence type="ECO:0000313" key="2">
    <source>
        <dbReference type="EMBL" id="KAK1395001.1"/>
    </source>
</evidence>
<keyword evidence="3" id="KW-1185">Reference proteome</keyword>
<dbReference type="AlphaFoldDB" id="A0AAD8J0D6"/>
<dbReference type="SUPFAM" id="SSF50978">
    <property type="entry name" value="WD40 repeat-like"/>
    <property type="match status" value="1"/>
</dbReference>
<dbReference type="PROSITE" id="PS50294">
    <property type="entry name" value="WD_REPEATS_REGION"/>
    <property type="match status" value="1"/>
</dbReference>
<dbReference type="InterPro" id="IPR036322">
    <property type="entry name" value="WD40_repeat_dom_sf"/>
</dbReference>